<dbReference type="Proteomes" id="UP001056120">
    <property type="component" value="Linkage Group LG11"/>
</dbReference>
<reference evidence="1 2" key="2">
    <citation type="journal article" date="2022" name="Mol. Ecol. Resour.">
        <title>The genomes of chicory, endive, great burdock and yacon provide insights into Asteraceae paleo-polyploidization history and plant inulin production.</title>
        <authorList>
            <person name="Fan W."/>
            <person name="Wang S."/>
            <person name="Wang H."/>
            <person name="Wang A."/>
            <person name="Jiang F."/>
            <person name="Liu H."/>
            <person name="Zhao H."/>
            <person name="Xu D."/>
            <person name="Zhang Y."/>
        </authorList>
    </citation>
    <scope>NUCLEOTIDE SEQUENCE [LARGE SCALE GENOMIC DNA]</scope>
    <source>
        <strain evidence="2">cv. Yunnan</strain>
        <tissue evidence="1">Leaves</tissue>
    </source>
</reference>
<accession>A0ACB9HX12</accession>
<comment type="caution">
    <text evidence="1">The sequence shown here is derived from an EMBL/GenBank/DDBJ whole genome shotgun (WGS) entry which is preliminary data.</text>
</comment>
<reference evidence="2" key="1">
    <citation type="journal article" date="2022" name="Mol. Ecol. Resour.">
        <title>The genomes of chicory, endive, great burdock and yacon provide insights into Asteraceae palaeo-polyploidization history and plant inulin production.</title>
        <authorList>
            <person name="Fan W."/>
            <person name="Wang S."/>
            <person name="Wang H."/>
            <person name="Wang A."/>
            <person name="Jiang F."/>
            <person name="Liu H."/>
            <person name="Zhao H."/>
            <person name="Xu D."/>
            <person name="Zhang Y."/>
        </authorList>
    </citation>
    <scope>NUCLEOTIDE SEQUENCE [LARGE SCALE GENOMIC DNA]</scope>
    <source>
        <strain evidence="2">cv. Yunnan</strain>
    </source>
</reference>
<protein>
    <submittedName>
        <fullName evidence="1">Uncharacterized protein</fullName>
    </submittedName>
</protein>
<organism evidence="1 2">
    <name type="scientific">Smallanthus sonchifolius</name>
    <dbReference type="NCBI Taxonomy" id="185202"/>
    <lineage>
        <taxon>Eukaryota</taxon>
        <taxon>Viridiplantae</taxon>
        <taxon>Streptophyta</taxon>
        <taxon>Embryophyta</taxon>
        <taxon>Tracheophyta</taxon>
        <taxon>Spermatophyta</taxon>
        <taxon>Magnoliopsida</taxon>
        <taxon>eudicotyledons</taxon>
        <taxon>Gunneridae</taxon>
        <taxon>Pentapetalae</taxon>
        <taxon>asterids</taxon>
        <taxon>campanulids</taxon>
        <taxon>Asterales</taxon>
        <taxon>Asteraceae</taxon>
        <taxon>Asteroideae</taxon>
        <taxon>Heliantheae alliance</taxon>
        <taxon>Millerieae</taxon>
        <taxon>Smallanthus</taxon>
    </lineage>
</organism>
<sequence>MGREVFVFFRQPEVSWDRWMKILHHLCLMSSKVIKPKCFDLLETVGHVVEFSSDQYGTLVLFHFFLFLVSDIIFFAKFNMILN</sequence>
<dbReference type="EMBL" id="CM042028">
    <property type="protein sequence ID" value="KAI3799863.1"/>
    <property type="molecule type" value="Genomic_DNA"/>
</dbReference>
<name>A0ACB9HX12_9ASTR</name>
<evidence type="ECO:0000313" key="1">
    <source>
        <dbReference type="EMBL" id="KAI3799863.1"/>
    </source>
</evidence>
<keyword evidence="2" id="KW-1185">Reference proteome</keyword>
<proteinExistence type="predicted"/>
<evidence type="ECO:0000313" key="2">
    <source>
        <dbReference type="Proteomes" id="UP001056120"/>
    </source>
</evidence>
<gene>
    <name evidence="1" type="ORF">L1987_35168</name>
</gene>